<dbReference type="AlphaFoldDB" id="A0A645BRE3"/>
<sequence>MGLPIGADLQQLQRCIFRQRAVAIRIEAPTVLRITMLRAARWREQEDVAARLEHAHHLQPRAPEILHMLERLTRDDHIDREAVERQAIGRLQHHIHVRARTQIHSDVLPLRVQKELLVAAVDVVAADVDDLERLVGAARKVGVDQALYVVQRTLVHAASLLRLADHVGILVVPEMLRSKLQQLRAGQMLGHASAHIGFRREGRAVFLRVDGVGFAGCSEVVALCIERHIGTAHGFRTVGGEHQHAAGRHHVVDALEPARPGRCGQVAEERQHKNRVMLLVPLHLFGHGGGHKGLHTERLAGELHGVSHHIGRHHTARTQRLHQMTREAAMAACELQKAARAQKRMIHLFEQQHQLGHGAPAISQIVADGVQAGGVRGKELVDVVRLGNLARAAHPLTIRQQWEMRLDQVVRGQTCGRHITRLHQQLPGLFHLAALHQGLRLSNHIGRNRRVFRRHHPSQNSVKPARRAGKSHQVHSCGRRTSPGMSVGETKRKCW</sequence>
<comment type="caution">
    <text evidence="2">The sequence shown here is derived from an EMBL/GenBank/DDBJ whole genome shotgun (WGS) entry which is preliminary data.</text>
</comment>
<proteinExistence type="predicted"/>
<feature type="region of interest" description="Disordered" evidence="1">
    <location>
        <begin position="454"/>
        <end position="495"/>
    </location>
</feature>
<dbReference type="EMBL" id="VSSQ01022010">
    <property type="protein sequence ID" value="MPM68000.1"/>
    <property type="molecule type" value="Genomic_DNA"/>
</dbReference>
<name>A0A645BRE3_9ZZZZ</name>
<reference evidence="2" key="1">
    <citation type="submission" date="2019-08" db="EMBL/GenBank/DDBJ databases">
        <authorList>
            <person name="Kucharzyk K."/>
            <person name="Murdoch R.W."/>
            <person name="Higgins S."/>
            <person name="Loffler F."/>
        </authorList>
    </citation>
    <scope>NUCLEOTIDE SEQUENCE</scope>
</reference>
<organism evidence="2">
    <name type="scientific">bioreactor metagenome</name>
    <dbReference type="NCBI Taxonomy" id="1076179"/>
    <lineage>
        <taxon>unclassified sequences</taxon>
        <taxon>metagenomes</taxon>
        <taxon>ecological metagenomes</taxon>
    </lineage>
</organism>
<feature type="compositionally biased region" description="Basic residues" evidence="1">
    <location>
        <begin position="464"/>
        <end position="473"/>
    </location>
</feature>
<evidence type="ECO:0000313" key="2">
    <source>
        <dbReference type="EMBL" id="MPM68000.1"/>
    </source>
</evidence>
<accession>A0A645BRE3</accession>
<protein>
    <submittedName>
        <fullName evidence="2">Uncharacterized protein</fullName>
    </submittedName>
</protein>
<gene>
    <name evidence="2" type="ORF">SDC9_114926</name>
</gene>
<evidence type="ECO:0000256" key="1">
    <source>
        <dbReference type="SAM" id="MobiDB-lite"/>
    </source>
</evidence>